<proteinExistence type="predicted"/>
<evidence type="ECO:0008006" key="4">
    <source>
        <dbReference type="Google" id="ProtNLM"/>
    </source>
</evidence>
<keyword evidence="3" id="KW-1185">Reference proteome</keyword>
<evidence type="ECO:0000313" key="2">
    <source>
        <dbReference type="EMBL" id="GAA4406034.1"/>
    </source>
</evidence>
<dbReference type="RefSeq" id="WP_345205353.1">
    <property type="nucleotide sequence ID" value="NZ_BAABGM010000013.1"/>
</dbReference>
<reference evidence="3" key="1">
    <citation type="journal article" date="2019" name="Int. J. Syst. Evol. Microbiol.">
        <title>The Global Catalogue of Microorganisms (GCM) 10K type strain sequencing project: providing services to taxonomists for standard genome sequencing and annotation.</title>
        <authorList>
            <consortium name="The Broad Institute Genomics Platform"/>
            <consortium name="The Broad Institute Genome Sequencing Center for Infectious Disease"/>
            <person name="Wu L."/>
            <person name="Ma J."/>
        </authorList>
    </citation>
    <scope>NUCLEOTIDE SEQUENCE [LARGE SCALE GENOMIC DNA]</scope>
    <source>
        <strain evidence="3">JCM 17809</strain>
    </source>
</reference>
<comment type="caution">
    <text evidence="2">The sequence shown here is derived from an EMBL/GenBank/DDBJ whole genome shotgun (WGS) entry which is preliminary data.</text>
</comment>
<dbReference type="PROSITE" id="PS51257">
    <property type="entry name" value="PROKAR_LIPOPROTEIN"/>
    <property type="match status" value="1"/>
</dbReference>
<dbReference type="EMBL" id="BAABGM010000013">
    <property type="protein sequence ID" value="GAA4406034.1"/>
    <property type="molecule type" value="Genomic_DNA"/>
</dbReference>
<name>A0ABP8KFH8_9MICO</name>
<sequence>MRVAPARNRTAARRVRAAVVTVLLGGFVALAGACSEGAAPSAAGDPAAAPTGPSARAGESSGAAAAPTGGAPLPPGVSAGIARMLDRRALAHVTGDEAGYASTVADVAGPDGAAQLAAFAAARALGVSFLEVGVPAVEPVVGVEGRWRVEADLRYRLGGLDRGDRVARVRYVVEGPGSASASGSGWRVVSQGPVGPGASVPWVAMPELQVRRGEHAVVAGTVSAHRLAEHVGVVDRALPPLRRQWAGAPDRVLVLAPATPDEADALLGRSSGAGVAPVAATTEGPTGPAGTATGDRVVLDPSAHARLTPSGRDVVLTHELAHVAVRASVPGRPARWLAEGYADHVGYTRADVPAKRLLEPLVGRVRADGAPSRLPTADDLDPAHGDLEVAYLAAWQAAELVAAEHGENALRRLVVAGSSRGSDADAEAQTDAALASVLGTTRDELTAAWRQRLAALTR</sequence>
<evidence type="ECO:0000313" key="3">
    <source>
        <dbReference type="Proteomes" id="UP001500945"/>
    </source>
</evidence>
<evidence type="ECO:0000256" key="1">
    <source>
        <dbReference type="SAM" id="MobiDB-lite"/>
    </source>
</evidence>
<organism evidence="2 3">
    <name type="scientific">Fodinibacter luteus</name>
    <dbReference type="NCBI Taxonomy" id="552064"/>
    <lineage>
        <taxon>Bacteria</taxon>
        <taxon>Bacillati</taxon>
        <taxon>Actinomycetota</taxon>
        <taxon>Actinomycetes</taxon>
        <taxon>Micrococcales</taxon>
        <taxon>Intrasporangiaceae</taxon>
        <taxon>Fodinibacter (ex Wang et al. 2009)</taxon>
    </lineage>
</organism>
<accession>A0ABP8KFH8</accession>
<feature type="region of interest" description="Disordered" evidence="1">
    <location>
        <begin position="40"/>
        <end position="71"/>
    </location>
</feature>
<protein>
    <recommendedName>
        <fullName evidence="4">Peptidase MA superfamily protein</fullName>
    </recommendedName>
</protein>
<dbReference type="Proteomes" id="UP001500945">
    <property type="component" value="Unassembled WGS sequence"/>
</dbReference>
<gene>
    <name evidence="2" type="ORF">GCM10023168_20330</name>
</gene>